<dbReference type="Pfam" id="PF23286">
    <property type="entry name" value="LRR_13"/>
    <property type="match status" value="1"/>
</dbReference>
<dbReference type="AlphaFoldDB" id="A0AAW1WDI2"/>
<dbReference type="Gene3D" id="3.80.10.10">
    <property type="entry name" value="Ribonuclease Inhibitor"/>
    <property type="match status" value="1"/>
</dbReference>
<gene>
    <name evidence="3" type="ORF">M0R45_031175</name>
</gene>
<dbReference type="PANTHER" id="PTHR16083">
    <property type="entry name" value="LEUCINE RICH REPEAT CONTAINING PROTEIN"/>
    <property type="match status" value="1"/>
</dbReference>
<dbReference type="EMBL" id="JBEDUW010000006">
    <property type="protein sequence ID" value="KAK9922726.1"/>
    <property type="molecule type" value="Genomic_DNA"/>
</dbReference>
<feature type="domain" description="Disease resistance protein RPS4B/Roq1-like leucine-rich repeats" evidence="2">
    <location>
        <begin position="230"/>
        <end position="318"/>
    </location>
</feature>
<dbReference type="InterPro" id="IPR058546">
    <property type="entry name" value="RPS4B/Roq1-like_LRR"/>
</dbReference>
<comment type="caution">
    <text evidence="3">The sequence shown here is derived from an EMBL/GenBank/DDBJ whole genome shotgun (WGS) entry which is preliminary data.</text>
</comment>
<dbReference type="SUPFAM" id="SSF52058">
    <property type="entry name" value="L domain-like"/>
    <property type="match status" value="1"/>
</dbReference>
<evidence type="ECO:0000313" key="4">
    <source>
        <dbReference type="Proteomes" id="UP001457282"/>
    </source>
</evidence>
<evidence type="ECO:0000256" key="1">
    <source>
        <dbReference type="ARBA" id="ARBA00022821"/>
    </source>
</evidence>
<dbReference type="Proteomes" id="UP001457282">
    <property type="component" value="Unassembled WGS sequence"/>
</dbReference>
<protein>
    <recommendedName>
        <fullName evidence="2">Disease resistance protein RPS4B/Roq1-like leucine-rich repeats domain-containing protein</fullName>
    </recommendedName>
</protein>
<keyword evidence="4" id="KW-1185">Reference proteome</keyword>
<name>A0AAW1WDI2_RUBAR</name>
<dbReference type="InterPro" id="IPR032675">
    <property type="entry name" value="LRR_dom_sf"/>
</dbReference>
<reference evidence="3 4" key="1">
    <citation type="journal article" date="2023" name="G3 (Bethesda)">
        <title>A chromosome-length genome assembly and annotation of blackberry (Rubus argutus, cv. 'Hillquist').</title>
        <authorList>
            <person name="Bruna T."/>
            <person name="Aryal R."/>
            <person name="Dudchenko O."/>
            <person name="Sargent D.J."/>
            <person name="Mead D."/>
            <person name="Buti M."/>
            <person name="Cavallini A."/>
            <person name="Hytonen T."/>
            <person name="Andres J."/>
            <person name="Pham M."/>
            <person name="Weisz D."/>
            <person name="Mascagni F."/>
            <person name="Usai G."/>
            <person name="Natali L."/>
            <person name="Bassil N."/>
            <person name="Fernandez G.E."/>
            <person name="Lomsadze A."/>
            <person name="Armour M."/>
            <person name="Olukolu B."/>
            <person name="Poorten T."/>
            <person name="Britton C."/>
            <person name="Davik J."/>
            <person name="Ashrafi H."/>
            <person name="Aiden E.L."/>
            <person name="Borodovsky M."/>
            <person name="Worthington M."/>
        </authorList>
    </citation>
    <scope>NUCLEOTIDE SEQUENCE [LARGE SCALE GENOMIC DNA]</scope>
    <source>
        <strain evidence="3">PI 553951</strain>
    </source>
</reference>
<keyword evidence="1" id="KW-0611">Plant defense</keyword>
<accession>A0AAW1WDI2</accession>
<sequence length="553" mass="64277">MAIQLRASSATHSWTHDVTWRESWYGEQLFQKQQIYLGGISRAGMNLNLFLQLLKRFLPKLWFHGDVVDVLTENTGTSKIEGIMVKLPTADEIRLSTKCFKKMKNLKIFINVNARFCGKPDLTTWGKIQAFAKFEIHEIHLLRIPNKNPRHVWNPKLRVIYQLQKLKKVELHECPKLKTFPNKVNFGVLMPTTYSKVSHDNSDDEGWHHQLPEDREFNLALPLLREFDVRGCSDLSDSDFLASLDCASTLEELDLSGSNIVSLSECLCKFICLRQLYLGGCRNLVEIPQLPPHLKHLDAHDCVSLEKISNLSKILEREESQMIEAMDLSNCWRLIKELVQEANVLVNDDDYQTAEALFSLFLSSQQSKITITFPGCEVPAWFSCQMNFKGLHRFEFFIEILSNFKWENTGLALCVAVDPKLQSNSSRYWDFQVYIHINEVQVLRCTKTLVDSTGSAHLWLHYIPSLEMWRLGYMRPLPPFRCRVNIYHSFDSRAHFKSCGVHLVMPPNEDVCMKLSRVENLNIERPRDIYENYRPKKRTDCKIIYTDGQLEKR</sequence>
<dbReference type="PANTHER" id="PTHR16083:SF83">
    <property type="entry name" value="LEUCINE-RICH REPEAT-CONTAINING PROTEIN 40"/>
    <property type="match status" value="1"/>
</dbReference>
<evidence type="ECO:0000313" key="3">
    <source>
        <dbReference type="EMBL" id="KAK9922726.1"/>
    </source>
</evidence>
<evidence type="ECO:0000259" key="2">
    <source>
        <dbReference type="Pfam" id="PF23286"/>
    </source>
</evidence>
<proteinExistence type="predicted"/>
<organism evidence="3 4">
    <name type="scientific">Rubus argutus</name>
    <name type="common">Southern blackberry</name>
    <dbReference type="NCBI Taxonomy" id="59490"/>
    <lineage>
        <taxon>Eukaryota</taxon>
        <taxon>Viridiplantae</taxon>
        <taxon>Streptophyta</taxon>
        <taxon>Embryophyta</taxon>
        <taxon>Tracheophyta</taxon>
        <taxon>Spermatophyta</taxon>
        <taxon>Magnoliopsida</taxon>
        <taxon>eudicotyledons</taxon>
        <taxon>Gunneridae</taxon>
        <taxon>Pentapetalae</taxon>
        <taxon>rosids</taxon>
        <taxon>fabids</taxon>
        <taxon>Rosales</taxon>
        <taxon>Rosaceae</taxon>
        <taxon>Rosoideae</taxon>
        <taxon>Rosoideae incertae sedis</taxon>
        <taxon>Rubus</taxon>
    </lineage>
</organism>